<accession>A0AC61NEK4</accession>
<evidence type="ECO:0000313" key="2">
    <source>
        <dbReference type="Proteomes" id="UP000826212"/>
    </source>
</evidence>
<protein>
    <submittedName>
        <fullName evidence="1">Glycoside hydrolase family 13 protein</fullName>
    </submittedName>
</protein>
<gene>
    <name evidence="1" type="ORF">K4L44_16060</name>
</gene>
<proteinExistence type="predicted"/>
<sequence length="637" mass="73944">MKKTILSIILSFVFCLNTFAAKPKLERIEPMFWWAEMHNPHLQLLVHGQDIALTQVSLSYPGVEIKGITQLDSKNYLFVDLNISKEAKPGFFDIVFKQKKRVVATYRYELKQRGANSAMRDGFNKSDALYLIMPDRFANGDTSNDNIDGMRENHNRKNSLGRHGGDIAGIEQHLDYIINQGYTAIWLNPVLENDMPEQSYHGYAVTDFYQIDRHYGSNEDYKDFAEKAKDQNIKLIMDMIFNHCGAFHWWMNDLPSKDWINNMPEGVDLTKIEYTDAAMEKMDKSAFTITTHRKTVIEDPHVAKSDHDHLVDGWFVPSMPDLNQKNPYVARYLIQNSIWWIEYAHLAGIRMDTYPYPDKEMMAQWNKEVLEAYPNFTIVGEEMFFDPAIVSYWEGKEPNRDGYTPYCPSMMDFPLQGALCQAFTEEEGWENGLMKIYLTLAKDFLYSDPFNLVTFPDNHDLSRYYSVMNKDLDLWKMGIATTLTTRGIPQIFYGTETLMEGFAHDGHGKMRADFPGGWKGDKVNAFTGEGLNKDQIEAQKYIRTILKWRKNCTPILEGKLKHYIPQDGIYLYSRYTDKENVIVILNKNREEKEIDPMKYQEVLKGYTKGKDIFTNQSISIQKTFKVRGKSALILELH</sequence>
<keyword evidence="2" id="KW-1185">Reference proteome</keyword>
<dbReference type="Proteomes" id="UP000826212">
    <property type="component" value="Chromosome"/>
</dbReference>
<name>A0AC61NEK4_9BACT</name>
<reference evidence="1" key="1">
    <citation type="submission" date="2021-08" db="EMBL/GenBank/DDBJ databases">
        <title>Novel anaerobic bacterium isolated from sea squirt in East Sea, Republic of Korea.</title>
        <authorList>
            <person name="Nguyen T.H."/>
            <person name="Li Z."/>
            <person name="Lee Y.-J."/>
            <person name="Ko J."/>
            <person name="Kim S.-G."/>
        </authorList>
    </citation>
    <scope>NUCLEOTIDE SEQUENCE</scope>
    <source>
        <strain evidence="1">KCTC 25031</strain>
    </source>
</reference>
<organism evidence="1 2">
    <name type="scientific">Halosquirtibacter laminarini</name>
    <dbReference type="NCBI Taxonomy" id="3374600"/>
    <lineage>
        <taxon>Bacteria</taxon>
        <taxon>Pseudomonadati</taxon>
        <taxon>Bacteroidota</taxon>
        <taxon>Bacteroidia</taxon>
        <taxon>Marinilabiliales</taxon>
        <taxon>Prolixibacteraceae</taxon>
        <taxon>Halosquirtibacter</taxon>
    </lineage>
</organism>
<evidence type="ECO:0000313" key="1">
    <source>
        <dbReference type="EMBL" id="QZE14021.1"/>
    </source>
</evidence>
<keyword evidence="1" id="KW-0378">Hydrolase</keyword>
<dbReference type="EMBL" id="CP081303">
    <property type="protein sequence ID" value="QZE14021.1"/>
    <property type="molecule type" value="Genomic_DNA"/>
</dbReference>